<accession>A0A418C8Y3</accession>
<gene>
    <name evidence="2" type="ORF">DYB34_009789</name>
</gene>
<evidence type="ECO:0000313" key="3">
    <source>
        <dbReference type="Proteomes" id="UP000283543"/>
    </source>
</evidence>
<feature type="region of interest" description="Disordered" evidence="1">
    <location>
        <begin position="1"/>
        <end position="24"/>
    </location>
</feature>
<name>A0A418C8Y3_APHAT</name>
<comment type="caution">
    <text evidence="2">The sequence shown here is derived from an EMBL/GenBank/DDBJ whole genome shotgun (WGS) entry which is preliminary data.</text>
</comment>
<proteinExistence type="predicted"/>
<evidence type="ECO:0000313" key="2">
    <source>
        <dbReference type="EMBL" id="RHY69050.1"/>
    </source>
</evidence>
<protein>
    <submittedName>
        <fullName evidence="2">Uncharacterized protein</fullName>
    </submittedName>
</protein>
<organism evidence="2 3">
    <name type="scientific">Aphanomyces astaci</name>
    <name type="common">Crayfish plague agent</name>
    <dbReference type="NCBI Taxonomy" id="112090"/>
    <lineage>
        <taxon>Eukaryota</taxon>
        <taxon>Sar</taxon>
        <taxon>Stramenopiles</taxon>
        <taxon>Oomycota</taxon>
        <taxon>Saprolegniomycetes</taxon>
        <taxon>Saprolegniales</taxon>
        <taxon>Verrucalvaceae</taxon>
        <taxon>Aphanomyces</taxon>
    </lineage>
</organism>
<evidence type="ECO:0000256" key="1">
    <source>
        <dbReference type="SAM" id="MobiDB-lite"/>
    </source>
</evidence>
<sequence length="115" mass="12404">MAVVGRKGADELSEEANDTRRPRLPKIAFEHAPDLSDGHITHGTLGVLGVNAGLKPALLQLTTEGVHPGLEVLTLATEHEALDVGLVGVVFEVLSSVWRRGLLCSAYKRRPRFCV</sequence>
<reference evidence="2 3" key="1">
    <citation type="submission" date="2018-08" db="EMBL/GenBank/DDBJ databases">
        <title>Aphanomyces genome sequencing and annotation.</title>
        <authorList>
            <person name="Minardi D."/>
            <person name="Oidtmann B."/>
            <person name="Van Der Giezen M."/>
            <person name="Studholme D.J."/>
        </authorList>
    </citation>
    <scope>NUCLEOTIDE SEQUENCE [LARGE SCALE GENOMIC DNA]</scope>
    <source>
        <strain evidence="2 3">Si</strain>
    </source>
</reference>
<dbReference type="AlphaFoldDB" id="A0A418C8Y3"/>
<dbReference type="VEuPathDB" id="FungiDB:H257_01458"/>
<dbReference type="Proteomes" id="UP000283543">
    <property type="component" value="Unassembled WGS sequence"/>
</dbReference>
<dbReference type="EMBL" id="QUTB01003228">
    <property type="protein sequence ID" value="RHY69050.1"/>
    <property type="molecule type" value="Genomic_DNA"/>
</dbReference>